<dbReference type="InterPro" id="IPR036465">
    <property type="entry name" value="vWFA_dom_sf"/>
</dbReference>
<name>C0QK10_DESAH</name>
<evidence type="ECO:0000256" key="5">
    <source>
        <dbReference type="ARBA" id="ARBA00022989"/>
    </source>
</evidence>
<feature type="compositionally biased region" description="Basic and acidic residues" evidence="8">
    <location>
        <begin position="470"/>
        <end position="514"/>
    </location>
</feature>
<dbReference type="Gene3D" id="1.25.40.10">
    <property type="entry name" value="Tetratricopeptide repeat domain"/>
    <property type="match status" value="1"/>
</dbReference>
<keyword evidence="12" id="KW-1185">Reference proteome</keyword>
<organism evidence="11 12">
    <name type="scientific">Desulforapulum autotrophicum (strain ATCC 43914 / DSM 3382 / VKM B-1955 / HRM2)</name>
    <name type="common">Desulfobacterium autotrophicum</name>
    <dbReference type="NCBI Taxonomy" id="177437"/>
    <lineage>
        <taxon>Bacteria</taxon>
        <taxon>Pseudomonadati</taxon>
        <taxon>Thermodesulfobacteriota</taxon>
        <taxon>Desulfobacteria</taxon>
        <taxon>Desulfobacterales</taxon>
        <taxon>Desulfobacteraceae</taxon>
        <taxon>Desulforapulum</taxon>
    </lineage>
</organism>
<feature type="domain" description="VWFA" evidence="10">
    <location>
        <begin position="90"/>
        <end position="290"/>
    </location>
</feature>
<evidence type="ECO:0000256" key="1">
    <source>
        <dbReference type="ARBA" id="ARBA00022475"/>
    </source>
</evidence>
<feature type="compositionally biased region" description="Basic and acidic residues" evidence="8">
    <location>
        <begin position="532"/>
        <end position="546"/>
    </location>
</feature>
<dbReference type="PROSITE" id="PS50293">
    <property type="entry name" value="TPR_REGION"/>
    <property type="match status" value="1"/>
</dbReference>
<keyword evidence="3" id="KW-0677">Repeat</keyword>
<evidence type="ECO:0000256" key="6">
    <source>
        <dbReference type="ARBA" id="ARBA00023136"/>
    </source>
</evidence>
<dbReference type="PANTHER" id="PTHR22550:SF5">
    <property type="entry name" value="LEUCINE ZIPPER PROTEIN 4"/>
    <property type="match status" value="1"/>
</dbReference>
<evidence type="ECO:0000259" key="10">
    <source>
        <dbReference type="PROSITE" id="PS50234"/>
    </source>
</evidence>
<feature type="transmembrane region" description="Helical" evidence="9">
    <location>
        <begin position="6"/>
        <end position="27"/>
    </location>
</feature>
<evidence type="ECO:0000256" key="7">
    <source>
        <dbReference type="PROSITE-ProRule" id="PRU00339"/>
    </source>
</evidence>
<evidence type="ECO:0000256" key="2">
    <source>
        <dbReference type="ARBA" id="ARBA00022692"/>
    </source>
</evidence>
<dbReference type="PANTHER" id="PTHR22550">
    <property type="entry name" value="SPORE GERMINATION PROTEIN"/>
    <property type="match status" value="1"/>
</dbReference>
<dbReference type="eggNOG" id="COG2304">
    <property type="taxonomic scope" value="Bacteria"/>
</dbReference>
<protein>
    <recommendedName>
        <fullName evidence="10">VWFA domain-containing protein</fullName>
    </recommendedName>
</protein>
<dbReference type="STRING" id="177437.HRM2_29490"/>
<dbReference type="PROSITE" id="PS50234">
    <property type="entry name" value="VWFA"/>
    <property type="match status" value="1"/>
</dbReference>
<dbReference type="Proteomes" id="UP000000442">
    <property type="component" value="Chromosome"/>
</dbReference>
<dbReference type="InterPro" id="IPR011990">
    <property type="entry name" value="TPR-like_helical_dom_sf"/>
</dbReference>
<dbReference type="Gene3D" id="3.40.50.410">
    <property type="entry name" value="von Willebrand factor, type A domain"/>
    <property type="match status" value="1"/>
</dbReference>
<dbReference type="EMBL" id="CP001087">
    <property type="protein sequence ID" value="ACN16036.1"/>
    <property type="molecule type" value="Genomic_DNA"/>
</dbReference>
<feature type="repeat" description="TPR" evidence="7">
    <location>
        <begin position="423"/>
        <end position="456"/>
    </location>
</feature>
<dbReference type="Pfam" id="PF07719">
    <property type="entry name" value="TPR_2"/>
    <property type="match status" value="1"/>
</dbReference>
<feature type="compositionally biased region" description="Low complexity" evidence="8">
    <location>
        <begin position="515"/>
        <end position="531"/>
    </location>
</feature>
<feature type="compositionally biased region" description="Basic and acidic residues" evidence="8">
    <location>
        <begin position="568"/>
        <end position="582"/>
    </location>
</feature>
<evidence type="ECO:0000313" key="11">
    <source>
        <dbReference type="EMBL" id="ACN16036.1"/>
    </source>
</evidence>
<dbReference type="HOGENOM" id="CLU_024570_3_1_7"/>
<feature type="transmembrane region" description="Helical" evidence="9">
    <location>
        <begin position="58"/>
        <end position="81"/>
    </location>
</feature>
<gene>
    <name evidence="11" type="ordered locus">HRM2_29490</name>
</gene>
<dbReference type="Pfam" id="PF13519">
    <property type="entry name" value="VWA_2"/>
    <property type="match status" value="1"/>
</dbReference>
<dbReference type="SMART" id="SM00028">
    <property type="entry name" value="TPR"/>
    <property type="match status" value="3"/>
</dbReference>
<accession>C0QK10</accession>
<dbReference type="InterPro" id="IPR050768">
    <property type="entry name" value="UPF0353/GerABKA_families"/>
</dbReference>
<dbReference type="SMART" id="SM00327">
    <property type="entry name" value="VWA"/>
    <property type="match status" value="1"/>
</dbReference>
<dbReference type="eggNOG" id="COG0457">
    <property type="taxonomic scope" value="Bacteria"/>
</dbReference>
<proteinExistence type="predicted"/>
<dbReference type="SUPFAM" id="SSF48452">
    <property type="entry name" value="TPR-like"/>
    <property type="match status" value="1"/>
</dbReference>
<dbReference type="InterPro" id="IPR002035">
    <property type="entry name" value="VWF_A"/>
</dbReference>
<feature type="compositionally biased region" description="Gly residues" evidence="8">
    <location>
        <begin position="589"/>
        <end position="598"/>
    </location>
</feature>
<dbReference type="KEGG" id="dat:HRM2_29490"/>
<evidence type="ECO:0000313" key="12">
    <source>
        <dbReference type="Proteomes" id="UP000000442"/>
    </source>
</evidence>
<keyword evidence="1" id="KW-1003">Cell membrane</keyword>
<dbReference type="AlphaFoldDB" id="C0QK10"/>
<evidence type="ECO:0000256" key="8">
    <source>
        <dbReference type="SAM" id="MobiDB-lite"/>
    </source>
</evidence>
<dbReference type="OrthoDB" id="9807628at2"/>
<keyword evidence="2 9" id="KW-0812">Transmembrane</keyword>
<keyword evidence="4 7" id="KW-0802">TPR repeat</keyword>
<feature type="region of interest" description="Disordered" evidence="8">
    <location>
        <begin position="470"/>
        <end position="598"/>
    </location>
</feature>
<keyword evidence="6 9" id="KW-0472">Membrane</keyword>
<evidence type="ECO:0000256" key="3">
    <source>
        <dbReference type="ARBA" id="ARBA00022737"/>
    </source>
</evidence>
<dbReference type="PROSITE" id="PS50005">
    <property type="entry name" value="TPR"/>
    <property type="match status" value="2"/>
</dbReference>
<dbReference type="InterPro" id="IPR013105">
    <property type="entry name" value="TPR_2"/>
</dbReference>
<keyword evidence="5 9" id="KW-1133">Transmembrane helix</keyword>
<sequence>MKLSNPHMLYLVWLVVLLVGVMVYGNLKRARILARFAAPKALETIAPGINPGIRWARIVLITLVLFCLVGALSGPLAGFRWQTVEQKGVDIMICLDCSRSMLAQDIKPTRLERAKREIIDLMGMIQSDRAGLVAFAGRAILQCPLTLDHSAFNLFLNALEPDYLPVGGTDLGGAIETALNGFEKEVESEKAIILITDGENTTGDSIEMAKKAADQGVKIFCIGVGSPEGAPVPDSAGGFKKDRSGKIIISRVDEPALKKIAAMTQGVYVRSVAGDMDLDRIYDQEILGRMEKKTLKSGRQKVWENRFQWLLIPGILLLMIEMMLENNRRGIFFSAVLVPAFFILNSGVCHADASASVKNGIKAYDAGDYDQAEKHFIDAQLDRPDMAELYYNIGGAAYKKGDFDAAVKNFTRARQTDDPGLKPKAIYNLGNALYRSGNLKAAIKAYEELVSLSPEDKEARENLEFVKKKLEEQQNKDQQNKDQQNRDQQNKDQQKKDQQSQDQKNKDQRNKEQQSQDQQNQDPQDQGQQDPGQKKEPPKDQDRKPDGSPSQEKGQVKEDQSPGQQDIQSRERMLNRLKDKPGRAMMPAYGGGTVTKDW</sequence>
<dbReference type="InterPro" id="IPR019734">
    <property type="entry name" value="TPR_rpt"/>
</dbReference>
<reference evidence="11 12" key="1">
    <citation type="journal article" date="2009" name="Environ. Microbiol.">
        <title>Genome sequence of Desulfobacterium autotrophicum HRM2, a marine sulfate reducer oxidizing organic carbon completely to carbon dioxide.</title>
        <authorList>
            <person name="Strittmatter A.W."/>
            <person name="Liesegang H."/>
            <person name="Rabus R."/>
            <person name="Decker I."/>
            <person name="Amann J."/>
            <person name="Andres S."/>
            <person name="Henne A."/>
            <person name="Fricke W.F."/>
            <person name="Martinez-Arias R."/>
            <person name="Bartels D."/>
            <person name="Goesmann A."/>
            <person name="Krause L."/>
            <person name="Puehler A."/>
            <person name="Klenk H.P."/>
            <person name="Richter M."/>
            <person name="Schuler M."/>
            <person name="Gloeckner F.O."/>
            <person name="Meyerdierks A."/>
            <person name="Gottschalk G."/>
            <person name="Amann R."/>
        </authorList>
    </citation>
    <scope>NUCLEOTIDE SEQUENCE [LARGE SCALE GENOMIC DNA]</scope>
    <source>
        <strain evidence="12">ATCC 43914 / DSM 3382 / HRM2</strain>
    </source>
</reference>
<evidence type="ECO:0000256" key="4">
    <source>
        <dbReference type="ARBA" id="ARBA00022803"/>
    </source>
</evidence>
<dbReference type="SUPFAM" id="SSF53300">
    <property type="entry name" value="vWA-like"/>
    <property type="match status" value="1"/>
</dbReference>
<evidence type="ECO:0000256" key="9">
    <source>
        <dbReference type="SAM" id="Phobius"/>
    </source>
</evidence>
<dbReference type="Pfam" id="PF13432">
    <property type="entry name" value="TPR_16"/>
    <property type="match status" value="1"/>
</dbReference>
<dbReference type="RefSeq" id="WP_015904798.1">
    <property type="nucleotide sequence ID" value="NC_012108.1"/>
</dbReference>
<feature type="repeat" description="TPR" evidence="7">
    <location>
        <begin position="387"/>
        <end position="420"/>
    </location>
</feature>